<reference evidence="1" key="1">
    <citation type="submission" date="2023-04" db="EMBL/GenBank/DDBJ databases">
        <title>Draft Genome sequencing of Naganishia species isolated from polar environments using Oxford Nanopore Technology.</title>
        <authorList>
            <person name="Leo P."/>
            <person name="Venkateswaran K."/>
        </authorList>
    </citation>
    <scope>NUCLEOTIDE SEQUENCE</scope>
    <source>
        <strain evidence="1">MNA-CCFEE 5261</strain>
    </source>
</reference>
<evidence type="ECO:0000313" key="2">
    <source>
        <dbReference type="Proteomes" id="UP001241377"/>
    </source>
</evidence>
<sequence>MPPKSARVIRSENADPSLKDGVLSVPEFVASREFEIKSMEQAQLNSKYASSTRVFQSLPRTLRRRAASHNVKRIPKRLRNRALREMHQSLAGASGPSATKPGVRGRKLYRLKMSRKLLKLAAKLRMLRQLPSEGSGTVRERIKSLSKQIEDIRKESSSDSKPILNNDMGSCDIVGENKLASPPPGRRYAKRQLRFVWTPTHIWHAKRFHMIKQWGFQIPQRPTQKCYRATNRAARTGAIAHETLYYGTMVAKSSNVQALVAKLTNRIGEPSQKTYHGWIYAPHKVTKGLVWCFESSVMIRVHPAVFTEVFEFVQLNSDTIYDCRYALGSLELAGPRALSCLSRVVHVENGPSSTKWLQISRYNCDSVPVGTTFVLGMKDPRFWKHSRRPPVSEPQPSLPDLIISMSSSDATSTTDAPHAAALLSSELRNNSYKNQHTTKQLSDQFQRTSPLANSIAKFVIDSLPSIPIFVTKTATTWCVICPWFWILPLWIKLVLVPEVHVGGAKQLHQINYERGHPTFPTDYPFLAQGWSENLVRLTVSKSVHDKLPQSKRKDYRQFENTVDPFGCDWFFLQKIIFGTKLHPNVLDGVAYGRFDAFTAREIHSMNDLFLAIEDSRLSQDHNKVLIELFDKNNSFHQQFAAGTYKVEPIFPPLPVHQVKLELINKGTISDHARIYRVPRSLLNAYRNGTCADKPDLKELIGFVTSGAYNLKLGNCTGIGCISADHKDKYVLVRNSGETLTRLAIWSKTK</sequence>
<name>A0ACC2VX69_9TREE</name>
<dbReference type="Proteomes" id="UP001241377">
    <property type="component" value="Unassembled WGS sequence"/>
</dbReference>
<comment type="caution">
    <text evidence="1">The sequence shown here is derived from an EMBL/GenBank/DDBJ whole genome shotgun (WGS) entry which is preliminary data.</text>
</comment>
<proteinExistence type="predicted"/>
<protein>
    <submittedName>
        <fullName evidence="1">Uncharacterized protein</fullName>
    </submittedName>
</protein>
<keyword evidence="2" id="KW-1185">Reference proteome</keyword>
<evidence type="ECO:0000313" key="1">
    <source>
        <dbReference type="EMBL" id="KAJ9103467.1"/>
    </source>
</evidence>
<accession>A0ACC2VX69</accession>
<organism evidence="1 2">
    <name type="scientific">Naganishia cerealis</name>
    <dbReference type="NCBI Taxonomy" id="610337"/>
    <lineage>
        <taxon>Eukaryota</taxon>
        <taxon>Fungi</taxon>
        <taxon>Dikarya</taxon>
        <taxon>Basidiomycota</taxon>
        <taxon>Agaricomycotina</taxon>
        <taxon>Tremellomycetes</taxon>
        <taxon>Filobasidiales</taxon>
        <taxon>Filobasidiaceae</taxon>
        <taxon>Naganishia</taxon>
    </lineage>
</organism>
<dbReference type="EMBL" id="JASBWR010000046">
    <property type="protein sequence ID" value="KAJ9103467.1"/>
    <property type="molecule type" value="Genomic_DNA"/>
</dbReference>
<gene>
    <name evidence="1" type="ORF">QFC19_004418</name>
</gene>